<dbReference type="AlphaFoldDB" id="A0A061GP05"/>
<evidence type="ECO:0000313" key="3">
    <source>
        <dbReference type="Proteomes" id="UP000026915"/>
    </source>
</evidence>
<evidence type="ECO:0000313" key="2">
    <source>
        <dbReference type="EMBL" id="EOY31585.1"/>
    </source>
</evidence>
<dbReference type="PANTHER" id="PTHR33710:SF62">
    <property type="entry name" value="DUF4283 DOMAIN PROTEIN"/>
    <property type="match status" value="1"/>
</dbReference>
<keyword evidence="3" id="KW-1185">Reference proteome</keyword>
<feature type="domain" description="Endonuclease/exonuclease/phosphatase" evidence="1">
    <location>
        <begin position="75"/>
        <end position="194"/>
    </location>
</feature>
<name>A0A061GP05_THECC</name>
<dbReference type="EMBL" id="CM001887">
    <property type="protein sequence ID" value="EOY31585.1"/>
    <property type="molecule type" value="Genomic_DNA"/>
</dbReference>
<dbReference type="Pfam" id="PF03372">
    <property type="entry name" value="Exo_endo_phos"/>
    <property type="match status" value="1"/>
</dbReference>
<dbReference type="OMA" id="THRIAQW"/>
<dbReference type="InterPro" id="IPR005135">
    <property type="entry name" value="Endo/exonuclease/phosphatase"/>
</dbReference>
<dbReference type="SUPFAM" id="SSF56219">
    <property type="entry name" value="DNase I-like"/>
    <property type="match status" value="1"/>
</dbReference>
<sequence length="515" mass="60147">MVDNLELGLTHRIAQWLPGVPRPNNESSTRVAPRKTNSSQKIWIFHSFDISYEVILTHNQCLHVSLSFPWLECLIRATFVYAKCTRTERIPLWTILRSLSVDIHVPWLVGGDFNVILNRAKRLYGASSHTRSMDDFATTLLDCGLVVGGFKGNTYTWTNSHMFQCLDRIVYNHQWMGLLLITRVQHLNRDGSDHCPLLISCSKATDKSPSSFRFLHAWTHHRDFKRYVEVNRNLPIHGKGLQAFWRKQLRLKQHFKWWNKMVFGDIFHNLKVVENHVEVNEIMFQQEQSLPNRLELNKSYAHFNQLLSMEETFWQQKSGIKWVAEGEWNTRFFHMRVQKKRIKSHVFKVENQDVGENDILCAMPTLQEVKAAVFDIDKNSVAGLNSLSPDDGIFRGSCEGGYLSKSSLDIGNISDVVKAFGVKLWWSFQSCKSLWAQFMRVKYCVGQVPRYVKPRIHDSQTWKRMLMGEEPLVNRFPTFISSMIQVCYFFDNGKWNVEKLMEVLLEELIGRFCKF</sequence>
<reference evidence="2 3" key="1">
    <citation type="journal article" date="2013" name="Genome Biol.">
        <title>The genome sequence of the most widely cultivated cacao type and its use to identify candidate genes regulating pod color.</title>
        <authorList>
            <person name="Motamayor J.C."/>
            <person name="Mockaitis K."/>
            <person name="Schmutz J."/>
            <person name="Haiminen N."/>
            <person name="Iii D.L."/>
            <person name="Cornejo O."/>
            <person name="Findley S.D."/>
            <person name="Zheng P."/>
            <person name="Utro F."/>
            <person name="Royaert S."/>
            <person name="Saski C."/>
            <person name="Jenkins J."/>
            <person name="Podicheti R."/>
            <person name="Zhao M."/>
            <person name="Scheffler B.E."/>
            <person name="Stack J.C."/>
            <person name="Feltus F.A."/>
            <person name="Mustiga G.M."/>
            <person name="Amores F."/>
            <person name="Phillips W."/>
            <person name="Marelli J.P."/>
            <person name="May G.D."/>
            <person name="Shapiro H."/>
            <person name="Ma J."/>
            <person name="Bustamante C.D."/>
            <person name="Schnell R.J."/>
            <person name="Main D."/>
            <person name="Gilbert D."/>
            <person name="Parida L."/>
            <person name="Kuhn D.N."/>
        </authorList>
    </citation>
    <scope>NUCLEOTIDE SEQUENCE [LARGE SCALE GENOMIC DNA]</scope>
    <source>
        <strain evidence="3">cv. Matina 1-6</strain>
    </source>
</reference>
<protein>
    <recommendedName>
        <fullName evidence="1">Endonuclease/exonuclease/phosphatase domain-containing protein</fullName>
    </recommendedName>
</protein>
<dbReference type="Gramene" id="EOY31585">
    <property type="protein sequence ID" value="EOY31585"/>
    <property type="gene ID" value="TCM_038528"/>
</dbReference>
<proteinExistence type="predicted"/>
<dbReference type="Proteomes" id="UP000026915">
    <property type="component" value="Chromosome 9"/>
</dbReference>
<dbReference type="eggNOG" id="KOG1075">
    <property type="taxonomic scope" value="Eukaryota"/>
</dbReference>
<dbReference type="GO" id="GO:0003824">
    <property type="term" value="F:catalytic activity"/>
    <property type="evidence" value="ECO:0007669"/>
    <property type="project" value="InterPro"/>
</dbReference>
<dbReference type="InParanoid" id="A0A061GP05"/>
<dbReference type="Gene3D" id="3.60.10.10">
    <property type="entry name" value="Endonuclease/exonuclease/phosphatase"/>
    <property type="match status" value="1"/>
</dbReference>
<accession>A0A061GP05</accession>
<organism evidence="2 3">
    <name type="scientific">Theobroma cacao</name>
    <name type="common">Cacao</name>
    <name type="synonym">Cocoa</name>
    <dbReference type="NCBI Taxonomy" id="3641"/>
    <lineage>
        <taxon>Eukaryota</taxon>
        <taxon>Viridiplantae</taxon>
        <taxon>Streptophyta</taxon>
        <taxon>Embryophyta</taxon>
        <taxon>Tracheophyta</taxon>
        <taxon>Spermatophyta</taxon>
        <taxon>Magnoliopsida</taxon>
        <taxon>eudicotyledons</taxon>
        <taxon>Gunneridae</taxon>
        <taxon>Pentapetalae</taxon>
        <taxon>rosids</taxon>
        <taxon>malvids</taxon>
        <taxon>Malvales</taxon>
        <taxon>Malvaceae</taxon>
        <taxon>Byttnerioideae</taxon>
        <taxon>Theobroma</taxon>
    </lineage>
</organism>
<dbReference type="InterPro" id="IPR036691">
    <property type="entry name" value="Endo/exonu/phosph_ase_sf"/>
</dbReference>
<dbReference type="HOGENOM" id="CLU_529381_0_0_1"/>
<gene>
    <name evidence="2" type="ORF">TCM_038528</name>
</gene>
<evidence type="ECO:0000259" key="1">
    <source>
        <dbReference type="Pfam" id="PF03372"/>
    </source>
</evidence>
<dbReference type="PANTHER" id="PTHR33710">
    <property type="entry name" value="BNAC02G09200D PROTEIN"/>
    <property type="match status" value="1"/>
</dbReference>